<reference evidence="4 5" key="1">
    <citation type="submission" date="2017-07" db="EMBL/GenBank/DDBJ databases">
        <title>Isolation and whole genome analysis of endospore-forming bacteria from heroin.</title>
        <authorList>
            <person name="Kalinowski J."/>
            <person name="Ahrens B."/>
            <person name="Al-Dilaimi A."/>
            <person name="Winkler A."/>
            <person name="Wibberg D."/>
            <person name="Schleenbecker U."/>
            <person name="Ruckert C."/>
            <person name="Wolfel R."/>
            <person name="Grass G."/>
        </authorList>
    </citation>
    <scope>NUCLEOTIDE SEQUENCE [LARGE SCALE GENOMIC DNA]</scope>
    <source>
        <strain evidence="4 5">7521-2</strain>
    </source>
</reference>
<dbReference type="Pfam" id="PF13419">
    <property type="entry name" value="HAD_2"/>
    <property type="match status" value="1"/>
</dbReference>
<evidence type="ECO:0000313" key="5">
    <source>
        <dbReference type="Proteomes" id="UP000216961"/>
    </source>
</evidence>
<dbReference type="HAMAP" id="MF_01250">
    <property type="entry name" value="Pyrophosphat_PpaX"/>
    <property type="match status" value="1"/>
</dbReference>
<dbReference type="InterPro" id="IPR041492">
    <property type="entry name" value="HAD_2"/>
</dbReference>
<dbReference type="NCBIfam" id="TIGR01509">
    <property type="entry name" value="HAD-SF-IA-v3"/>
    <property type="match status" value="1"/>
</dbReference>
<feature type="active site" description="Nucleophile" evidence="3">
    <location>
        <position position="11"/>
    </location>
</feature>
<dbReference type="EC" id="3.6.1.1" evidence="3"/>
<keyword evidence="1 3" id="KW-0378">Hydrolase</keyword>
<sequence>MTGKINTALFDLDGTLINTNELIISSYLHTLNHYYPGKYKRVDVIPFMGPPLLETFESIDKMRAPEMIAMYRSYNIANHDKIVTIFDGVYDAIKELKQRGFKLAIVSTKLSDVVEMGLKLTKLDEFFDVVVALDHVTIAKPDPEPVLLALEKLKASPGDAIMVGDNKHDILSGKNAGTLTAGVAWTLKGKEFLQAYNPDYIFENMKDILSIPEVQQT</sequence>
<dbReference type="Proteomes" id="UP000216961">
    <property type="component" value="Unassembled WGS sequence"/>
</dbReference>
<dbReference type="PANTHER" id="PTHR43434">
    <property type="entry name" value="PHOSPHOGLYCOLATE PHOSPHATASE"/>
    <property type="match status" value="1"/>
</dbReference>
<keyword evidence="2 3" id="KW-0460">Magnesium</keyword>
<dbReference type="NCBIfam" id="TIGR01549">
    <property type="entry name" value="HAD-SF-IA-v1"/>
    <property type="match status" value="1"/>
</dbReference>
<evidence type="ECO:0000256" key="1">
    <source>
        <dbReference type="ARBA" id="ARBA00022801"/>
    </source>
</evidence>
<dbReference type="GO" id="GO:0000287">
    <property type="term" value="F:magnesium ion binding"/>
    <property type="evidence" value="ECO:0007669"/>
    <property type="project" value="UniProtKB-UniRule"/>
</dbReference>
<dbReference type="AlphaFoldDB" id="A0A268FCR7"/>
<comment type="cofactor">
    <cofactor evidence="3">
        <name>Mg(2+)</name>
        <dbReference type="ChEBI" id="CHEBI:18420"/>
    </cofactor>
</comment>
<dbReference type="CDD" id="cd02616">
    <property type="entry name" value="HAD_PPase"/>
    <property type="match status" value="1"/>
</dbReference>
<organism evidence="4 5">
    <name type="scientific">Niallia circulans</name>
    <name type="common">Bacillus circulans</name>
    <dbReference type="NCBI Taxonomy" id="1397"/>
    <lineage>
        <taxon>Bacteria</taxon>
        <taxon>Bacillati</taxon>
        <taxon>Bacillota</taxon>
        <taxon>Bacilli</taxon>
        <taxon>Bacillales</taxon>
        <taxon>Bacillaceae</taxon>
        <taxon>Niallia</taxon>
    </lineage>
</organism>
<dbReference type="InterPro" id="IPR050155">
    <property type="entry name" value="HAD-like_hydrolase_sf"/>
</dbReference>
<dbReference type="EMBL" id="NPBQ01000070">
    <property type="protein sequence ID" value="PAD83161.1"/>
    <property type="molecule type" value="Genomic_DNA"/>
</dbReference>
<dbReference type="GO" id="GO:0005829">
    <property type="term" value="C:cytosol"/>
    <property type="evidence" value="ECO:0007669"/>
    <property type="project" value="TreeGrafter"/>
</dbReference>
<dbReference type="InterPro" id="IPR023198">
    <property type="entry name" value="PGP-like_dom2"/>
</dbReference>
<dbReference type="Gene3D" id="1.10.150.240">
    <property type="entry name" value="Putative phosphatase, domain 2"/>
    <property type="match status" value="1"/>
</dbReference>
<dbReference type="PANTHER" id="PTHR43434:SF26">
    <property type="entry name" value="PYROPHOSPHATASE PPAX"/>
    <property type="match status" value="1"/>
</dbReference>
<evidence type="ECO:0000256" key="3">
    <source>
        <dbReference type="HAMAP-Rule" id="MF_01250"/>
    </source>
</evidence>
<dbReference type="KEGG" id="bcir:C2I06_13470"/>
<comment type="catalytic activity">
    <reaction evidence="3">
        <text>diphosphate + H2O = 2 phosphate + H(+)</text>
        <dbReference type="Rhea" id="RHEA:24576"/>
        <dbReference type="ChEBI" id="CHEBI:15377"/>
        <dbReference type="ChEBI" id="CHEBI:15378"/>
        <dbReference type="ChEBI" id="CHEBI:33019"/>
        <dbReference type="ChEBI" id="CHEBI:43474"/>
        <dbReference type="EC" id="3.6.1.1"/>
    </reaction>
</comment>
<evidence type="ECO:0000313" key="4">
    <source>
        <dbReference type="EMBL" id="PAD83161.1"/>
    </source>
</evidence>
<gene>
    <name evidence="3" type="primary">ppaX</name>
    <name evidence="4" type="ORF">CHH57_11495</name>
</gene>
<dbReference type="InterPro" id="IPR006439">
    <property type="entry name" value="HAD-SF_hydro_IA"/>
</dbReference>
<dbReference type="RefSeq" id="WP_095330357.1">
    <property type="nucleotide sequence ID" value="NZ_CP026031.1"/>
</dbReference>
<dbReference type="InterPro" id="IPR023214">
    <property type="entry name" value="HAD_sf"/>
</dbReference>
<proteinExistence type="inferred from homology"/>
<dbReference type="PRINTS" id="PR00413">
    <property type="entry name" value="HADHALOGNASE"/>
</dbReference>
<dbReference type="SFLD" id="SFLDG01135">
    <property type="entry name" value="C1.5.6:_HAD__Beta-PGM__Phospha"/>
    <property type="match status" value="1"/>
</dbReference>
<protein>
    <recommendedName>
        <fullName evidence="3">Pyrophosphatase PpaX</fullName>
        <ecNumber evidence="3">3.6.1.1</ecNumber>
    </recommendedName>
</protein>
<comment type="similarity">
    <text evidence="3">Belongs to the HAD-like hydrolase superfamily. PpaX family.</text>
</comment>
<comment type="caution">
    <text evidence="4">The sequence shown here is derived from an EMBL/GenBank/DDBJ whole genome shotgun (WGS) entry which is preliminary data.</text>
</comment>
<dbReference type="SFLD" id="SFLDS00003">
    <property type="entry name" value="Haloacid_Dehalogenase"/>
    <property type="match status" value="1"/>
</dbReference>
<name>A0A268FCR7_NIACI</name>
<accession>A0A268FCR7</accession>
<evidence type="ECO:0000256" key="2">
    <source>
        <dbReference type="ARBA" id="ARBA00022842"/>
    </source>
</evidence>
<dbReference type="NCBIfam" id="NF009804">
    <property type="entry name" value="PRK13288.1"/>
    <property type="match status" value="1"/>
</dbReference>
<dbReference type="FunFam" id="3.40.50.1000:FF:000022">
    <property type="entry name" value="Phosphoglycolate phosphatase"/>
    <property type="match status" value="1"/>
</dbReference>
<dbReference type="GO" id="GO:0008967">
    <property type="term" value="F:phosphoglycolate phosphatase activity"/>
    <property type="evidence" value="ECO:0007669"/>
    <property type="project" value="TreeGrafter"/>
</dbReference>
<comment type="function">
    <text evidence="3">Hydrolyzes pyrophosphate formed during P-Ser-HPr dephosphorylation by HPrK/P. Might play a role in controlling the intracellular pyrophosphate pool.</text>
</comment>
<dbReference type="GO" id="GO:0006281">
    <property type="term" value="P:DNA repair"/>
    <property type="evidence" value="ECO:0007669"/>
    <property type="project" value="TreeGrafter"/>
</dbReference>
<dbReference type="SFLD" id="SFLDG01129">
    <property type="entry name" value="C1.5:_HAD__Beta-PGM__Phosphata"/>
    <property type="match status" value="1"/>
</dbReference>
<dbReference type="InterPro" id="IPR036412">
    <property type="entry name" value="HAD-like_sf"/>
</dbReference>
<dbReference type="Gene3D" id="3.40.50.1000">
    <property type="entry name" value="HAD superfamily/HAD-like"/>
    <property type="match status" value="1"/>
</dbReference>
<dbReference type="InterPro" id="IPR023733">
    <property type="entry name" value="Pyrophosphatase_Ppax"/>
</dbReference>
<dbReference type="GO" id="GO:0004427">
    <property type="term" value="F:inorganic diphosphate phosphatase activity"/>
    <property type="evidence" value="ECO:0007669"/>
    <property type="project" value="UniProtKB-UniRule"/>
</dbReference>
<dbReference type="SUPFAM" id="SSF56784">
    <property type="entry name" value="HAD-like"/>
    <property type="match status" value="1"/>
</dbReference>